<feature type="binding site" evidence="14">
    <location>
        <position position="1090"/>
    </location>
    <ligand>
        <name>ATP</name>
        <dbReference type="ChEBI" id="CHEBI:30616"/>
    </ligand>
</feature>
<evidence type="ECO:0000256" key="2">
    <source>
        <dbReference type="ARBA" id="ARBA00008684"/>
    </source>
</evidence>
<evidence type="ECO:0000313" key="18">
    <source>
        <dbReference type="EMBL" id="KAH0938707.1"/>
    </source>
</evidence>
<dbReference type="SMART" id="SM00332">
    <property type="entry name" value="PP2Cc"/>
    <property type="match status" value="1"/>
</dbReference>
<dbReference type="Proteomes" id="UP000824890">
    <property type="component" value="Unassembled WGS sequence"/>
</dbReference>
<dbReference type="InterPro" id="IPR017441">
    <property type="entry name" value="Protein_kinase_ATP_BS"/>
</dbReference>
<dbReference type="Pfam" id="PF03109">
    <property type="entry name" value="ABC1"/>
    <property type="match status" value="1"/>
</dbReference>
<evidence type="ECO:0000259" key="16">
    <source>
        <dbReference type="PROSITE" id="PS50011"/>
    </source>
</evidence>
<dbReference type="InterPro" id="IPR001932">
    <property type="entry name" value="PPM-type_phosphatase-like_dom"/>
</dbReference>
<dbReference type="InterPro" id="IPR011009">
    <property type="entry name" value="Kinase-like_dom_sf"/>
</dbReference>
<evidence type="ECO:0000256" key="7">
    <source>
        <dbReference type="ARBA" id="ARBA00022692"/>
    </source>
</evidence>
<dbReference type="CDD" id="cd00143">
    <property type="entry name" value="PP2Cc"/>
    <property type="match status" value="1"/>
</dbReference>
<evidence type="ECO:0000256" key="14">
    <source>
        <dbReference type="PROSITE-ProRule" id="PRU10141"/>
    </source>
</evidence>
<dbReference type="SUPFAM" id="SSF81606">
    <property type="entry name" value="PP2C-like"/>
    <property type="match status" value="1"/>
</dbReference>
<feature type="region of interest" description="Disordered" evidence="15">
    <location>
        <begin position="1537"/>
        <end position="1559"/>
    </location>
</feature>
<keyword evidence="7" id="KW-0812">Transmembrane</keyword>
<evidence type="ECO:0000256" key="3">
    <source>
        <dbReference type="ARBA" id="ARBA00009670"/>
    </source>
</evidence>
<dbReference type="SMART" id="SM00220">
    <property type="entry name" value="S_TKc"/>
    <property type="match status" value="1"/>
</dbReference>
<keyword evidence="5" id="KW-0433">Leucine-rich repeat</keyword>
<dbReference type="InterPro" id="IPR000719">
    <property type="entry name" value="Prot_kinase_dom"/>
</dbReference>
<evidence type="ECO:0000259" key="17">
    <source>
        <dbReference type="PROSITE" id="PS51746"/>
    </source>
</evidence>
<feature type="region of interest" description="Disordered" evidence="15">
    <location>
        <begin position="1342"/>
        <end position="1361"/>
    </location>
</feature>
<dbReference type="Gene3D" id="1.10.510.10">
    <property type="entry name" value="Transferase(Phosphotransferase) domain 1"/>
    <property type="match status" value="2"/>
</dbReference>
<dbReference type="PROSITE" id="PS50011">
    <property type="entry name" value="PROTEIN_KINASE_DOM"/>
    <property type="match status" value="2"/>
</dbReference>
<feature type="compositionally biased region" description="Low complexity" evidence="15">
    <location>
        <begin position="1342"/>
        <end position="1355"/>
    </location>
</feature>
<dbReference type="Pfam" id="PF08263">
    <property type="entry name" value="LRRNT_2"/>
    <property type="match status" value="1"/>
</dbReference>
<proteinExistence type="inferred from homology"/>
<comment type="subcellular location">
    <subcellularLocation>
        <location evidence="1">Membrane</location>
    </subcellularLocation>
</comment>
<evidence type="ECO:0000256" key="15">
    <source>
        <dbReference type="SAM" id="MobiDB-lite"/>
    </source>
</evidence>
<comment type="caution">
    <text evidence="18">The sequence shown here is derived from an EMBL/GenBank/DDBJ whole genome shotgun (WGS) entry which is preliminary data.</text>
</comment>
<evidence type="ECO:0000256" key="4">
    <source>
        <dbReference type="ARBA" id="ARBA00022527"/>
    </source>
</evidence>
<evidence type="ECO:0000256" key="1">
    <source>
        <dbReference type="ARBA" id="ARBA00004370"/>
    </source>
</evidence>
<comment type="similarity">
    <text evidence="2">Belongs to the protein kinase superfamily. Ser/Thr protein kinase family.</text>
</comment>
<keyword evidence="12" id="KW-1133">Transmembrane helix</keyword>
<protein>
    <recommendedName>
        <fullName evidence="20">Protein kinase domain-containing protein</fullName>
    </recommendedName>
</protein>
<dbReference type="InterPro" id="IPR001245">
    <property type="entry name" value="Ser-Thr/Tyr_kinase_cat_dom"/>
</dbReference>
<dbReference type="Pfam" id="PF00481">
    <property type="entry name" value="PP2C"/>
    <property type="match status" value="1"/>
</dbReference>
<keyword evidence="10" id="KW-0418">Kinase</keyword>
<sequence length="2204" mass="242530">MVDRKEPGETSTTASTAEDDILGSGRWRRPRGYKGGGEIEGTQQALDRLISNGSSKVACLYTQQGKKGTNQDAMLVFENFCSRDDTVFCGVFDGHGPFGHMVAKKVRDTLPSTLSTQLKLASESEQSGLVNEEEEGQRSESVITTMDEQWCELIPNGEQLPEMYLPLKHALLKSCQQIDKELKMHPTIDCFCSGTTSVTLIKQGEDLVVGNIGDSRAVLATRDKDNALVAVQLTVDLKPDLPSESARIQKCKGRVFALQDEPEVARVWLPNSNSPGLAMARAFGDFCLKDYGLISVPDINYRHLTEEDQFIILASDGVWDVLSNKEAVDIVASAPSRSTAARALVDTAVRSWRIKYPTSKNDDCTVVCLFLQDSSNVVKDSHNEDSVESVSISNKEEEIVPVKEESISKSCGIESKMMTMTLAECISVAQDDEEWSALEGLTRVNSLLSIPRFFSGELRSTRTMVAATTTMTATFRLFLFCLTYSFTVFSMVSSVTDPRDAAALRSLMDQWDNTPPSWGGSDDPCGTPWEGVSCNNSRITALGLSTMGLKGRLSGDIGELSELRSLDLSFNPGLTGSLTSRLRDLQKLNILILAGCGFTGSIPNEIGYLKDLSFLALNSNNFTGKIPASLGNLSKVYWLDLADNQLTGPIPISSGSSPGLDLLLKAKHLRLDRNTLTGKVPENLSNLTNIIELNLAHNKLVGSLPDLSDMKSLNYVDLSNNSFDPSEPPLWFSTLPSLTTLVMEYGSLHGPLPNKLFGYPQLQQVKLRKNAFNGTLSLGDTVGPELQLVDLQDNDISSVTLSSGYTNTLILVGNPVCTTALSNTNYCQIQQKQAKRIYSTSLANCGGKSCPLDQKVSPQSCECAYPYEGTLYFRGPMFRDLTNANTYHSLEMSLWVKLGLTPGSVSLQNPFFNNDDYLQIQLELFPSTGKYFNRSEVQRIGFDLSNQTYKPPPLFGPYYFIASPYTFPADGNGRSLSSRMVTGIITGCSALVLCLVALGIYAFWQKRRAEQAIGLSRPFAKTNSGCISVSWASSGKDSGGAPQLKGARWFSYEELKKITNNFSMSSELGSGGYGKVYKGMLSDGQMVAIKRAQQGSTQGGHEFKTEIELLSRVHHKNLVGLVGFCFEQGEQILVYEFMSNGSLKDSLTGRSGIALDWKRRLRVALGSARGLAYLHELADPPIIHRDVKSTNILLDENLTAKVADFGLSKLVSDCTKGHVSTQVKGTLGYLDPEYYTTQKLTEKSDVYSFGVVLLELITAKQPIEKGKYIVREIKLVMNKSDEEFYGLREKMDRSLRDAGALPELGRYMELALKCVDETAAERPTMSEVVKEIEIIIQNSGASTSSSSASASSSATDFGGKEVRDGEGAFDYSGGYSVMTKVEPNTSVKKQTRHVGCIGLRGAMAFALALQSVHNLAEGHGQTIFTATTSIVVSFFFSTDVSAANPLVDAWSPRGCRRYSSDASQGFEVVNKHDEDSPSGSRFRTKLREFHKSLVVGQSLGLTLVGDGVSFRNSRRHVAKSKFFFPNRKRLARAALVQARPREDGVTPSPPSSSRPSPAPVVQYKRADLADDLQAEARALGRAVDASVYSPELIARKHGSQPLKALRRSVEILTALGGFALKLGIDQRRGKLEENMKKRAGELRRIFTRLGPTFVKLGQGLSTRPDLCPPDYLEELAELQDALPTFPDAEAFACIERELDLSLESIFSSISPDPIAAASLGQVYKAHLRYSGQVVAVKVQRPGIEEAIGLDFYLIRGVGKLINKYVDFITTDVLALIDEFACRVYQELNYVQEAQNARRFKKLYADKADVLVPDIFWDYTSRKVLTMEWVEGTKLNEQVAIESQGLKVLDLVNTGIQCSLRQLLEYGFFHADPHPGNLLATPDGKLAFLDFGMMSETPEEARFAIIGHVVHLVNRDYEAMARDYYALKFLSPDVDVTPIIPALRDFFDDALNYTVSELNFKTLVDGLGAVFYQYPFDVPAYYALILRSLTVLEGLALYADPDFKVLAASYPYFAKRLLTDQNPYLRDALIELLFKDGKFRWGRLENLLQQGSKDRDFSSKDALQPVLKLLLDPNGEELRLLVIKEAVRVSEAFALGSVVDTYNSMPEFMRSLVFNGNGNGGPLTMNPTELESTLELRDQVSRIWSLLQSSESFDPAILQPIAQVLQQPEARRLGGRVAGGVGQRLAARFLQQLLRATTPSPSPVP</sequence>
<keyword evidence="19" id="KW-1185">Reference proteome</keyword>
<evidence type="ECO:0000256" key="5">
    <source>
        <dbReference type="ARBA" id="ARBA00022614"/>
    </source>
</evidence>
<keyword evidence="9 14" id="KW-0547">Nucleotide-binding</keyword>
<dbReference type="InterPro" id="IPR050154">
    <property type="entry name" value="UbiB_kinase"/>
</dbReference>
<evidence type="ECO:0000256" key="6">
    <source>
        <dbReference type="ARBA" id="ARBA00022679"/>
    </source>
</evidence>
<dbReference type="CDD" id="cd05121">
    <property type="entry name" value="ABC1_ADCK3-like"/>
    <property type="match status" value="1"/>
</dbReference>
<accession>A0ABQ8EBE5</accession>
<dbReference type="SUPFAM" id="SSF52058">
    <property type="entry name" value="L domain-like"/>
    <property type="match status" value="1"/>
</dbReference>
<evidence type="ECO:0000256" key="10">
    <source>
        <dbReference type="ARBA" id="ARBA00022777"/>
    </source>
</evidence>
<feature type="domain" description="PPM-type phosphatase" evidence="17">
    <location>
        <begin position="57"/>
        <end position="371"/>
    </location>
</feature>
<comment type="similarity">
    <text evidence="3">Belongs to the protein kinase superfamily. ADCK protein kinase family.</text>
</comment>
<dbReference type="PROSITE" id="PS00107">
    <property type="entry name" value="PROTEIN_KINASE_ATP"/>
    <property type="match status" value="1"/>
</dbReference>
<dbReference type="InterPro" id="IPR004147">
    <property type="entry name" value="ABC1_dom"/>
</dbReference>
<dbReference type="InterPro" id="IPR032675">
    <property type="entry name" value="LRR_dom_sf"/>
</dbReference>
<dbReference type="Pfam" id="PF07714">
    <property type="entry name" value="PK_Tyr_Ser-Thr"/>
    <property type="match status" value="1"/>
</dbReference>
<evidence type="ECO:0000313" key="19">
    <source>
        <dbReference type="Proteomes" id="UP000824890"/>
    </source>
</evidence>
<feature type="region of interest" description="Disordered" evidence="15">
    <location>
        <begin position="121"/>
        <end position="141"/>
    </location>
</feature>
<gene>
    <name evidence="18" type="ORF">HID58_006168</name>
</gene>
<organism evidence="18 19">
    <name type="scientific">Brassica napus</name>
    <name type="common">Rape</name>
    <dbReference type="NCBI Taxonomy" id="3708"/>
    <lineage>
        <taxon>Eukaryota</taxon>
        <taxon>Viridiplantae</taxon>
        <taxon>Streptophyta</taxon>
        <taxon>Embryophyta</taxon>
        <taxon>Tracheophyta</taxon>
        <taxon>Spermatophyta</taxon>
        <taxon>Magnoliopsida</taxon>
        <taxon>eudicotyledons</taxon>
        <taxon>Gunneridae</taxon>
        <taxon>Pentapetalae</taxon>
        <taxon>rosids</taxon>
        <taxon>malvids</taxon>
        <taxon>Brassicales</taxon>
        <taxon>Brassicaceae</taxon>
        <taxon>Brassiceae</taxon>
        <taxon>Brassica</taxon>
    </lineage>
</organism>
<feature type="domain" description="Protein kinase" evidence="16">
    <location>
        <begin position="1062"/>
        <end position="1336"/>
    </location>
</feature>
<evidence type="ECO:0000256" key="11">
    <source>
        <dbReference type="ARBA" id="ARBA00022840"/>
    </source>
</evidence>
<keyword evidence="8" id="KW-0677">Repeat</keyword>
<feature type="region of interest" description="Disordered" evidence="15">
    <location>
        <begin position="1"/>
        <end position="39"/>
    </location>
</feature>
<evidence type="ECO:0000256" key="9">
    <source>
        <dbReference type="ARBA" id="ARBA00022741"/>
    </source>
</evidence>
<keyword evidence="13" id="KW-0472">Membrane</keyword>
<dbReference type="EMBL" id="JAGKQM010000002">
    <property type="protein sequence ID" value="KAH0938707.1"/>
    <property type="molecule type" value="Genomic_DNA"/>
</dbReference>
<feature type="domain" description="Protein kinase" evidence="16">
    <location>
        <begin position="1708"/>
        <end position="2038"/>
    </location>
</feature>
<dbReference type="PANTHER" id="PTHR10566:SF126">
    <property type="entry name" value="PROTEIN KINASE DOMAIN-CONTAINING PROTEIN"/>
    <property type="match status" value="1"/>
</dbReference>
<keyword evidence="6" id="KW-0808">Transferase</keyword>
<dbReference type="Gene3D" id="3.30.200.20">
    <property type="entry name" value="Phosphorylase Kinase, domain 1"/>
    <property type="match status" value="1"/>
</dbReference>
<name>A0ABQ8EBE5_BRANA</name>
<dbReference type="InterPro" id="IPR008271">
    <property type="entry name" value="Ser/Thr_kinase_AS"/>
</dbReference>
<dbReference type="PANTHER" id="PTHR10566">
    <property type="entry name" value="CHAPERONE-ACTIVITY OF BC1 COMPLEX CABC1 -RELATED"/>
    <property type="match status" value="1"/>
</dbReference>
<keyword evidence="11 14" id="KW-0067">ATP-binding</keyword>
<reference evidence="18 19" key="1">
    <citation type="submission" date="2021-05" db="EMBL/GenBank/DDBJ databases">
        <title>Genome Assembly of Synthetic Allotetraploid Brassica napus Reveals Homoeologous Exchanges between Subgenomes.</title>
        <authorList>
            <person name="Davis J.T."/>
        </authorList>
    </citation>
    <scope>NUCLEOTIDE SEQUENCE [LARGE SCALE GENOMIC DNA]</scope>
    <source>
        <strain evidence="19">cv. Da-Ae</strain>
        <tissue evidence="18">Seedling</tissue>
    </source>
</reference>
<dbReference type="Gene3D" id="3.60.40.10">
    <property type="entry name" value="PPM-type phosphatase domain"/>
    <property type="match status" value="1"/>
</dbReference>
<dbReference type="Gene3D" id="3.80.10.10">
    <property type="entry name" value="Ribonuclease Inhibitor"/>
    <property type="match status" value="2"/>
</dbReference>
<dbReference type="PROSITE" id="PS51746">
    <property type="entry name" value="PPM_2"/>
    <property type="match status" value="1"/>
</dbReference>
<evidence type="ECO:0000256" key="12">
    <source>
        <dbReference type="ARBA" id="ARBA00022989"/>
    </source>
</evidence>
<dbReference type="PROSITE" id="PS00108">
    <property type="entry name" value="PROTEIN_KINASE_ST"/>
    <property type="match status" value="1"/>
</dbReference>
<evidence type="ECO:0000256" key="8">
    <source>
        <dbReference type="ARBA" id="ARBA00022737"/>
    </source>
</evidence>
<keyword evidence="4" id="KW-0723">Serine/threonine-protein kinase</keyword>
<dbReference type="InterPro" id="IPR036457">
    <property type="entry name" value="PPM-type-like_dom_sf"/>
</dbReference>
<dbReference type="InterPro" id="IPR013210">
    <property type="entry name" value="LRR_N_plant-typ"/>
</dbReference>
<evidence type="ECO:0000256" key="13">
    <source>
        <dbReference type="ARBA" id="ARBA00023136"/>
    </source>
</evidence>
<evidence type="ECO:0008006" key="20">
    <source>
        <dbReference type="Google" id="ProtNLM"/>
    </source>
</evidence>
<feature type="compositionally biased region" description="Pro residues" evidence="15">
    <location>
        <begin position="1547"/>
        <end position="1558"/>
    </location>
</feature>
<dbReference type="SUPFAM" id="SSF56112">
    <property type="entry name" value="Protein kinase-like (PK-like)"/>
    <property type="match status" value="2"/>
</dbReference>
<dbReference type="CDD" id="cd14066">
    <property type="entry name" value="STKc_IRAK"/>
    <property type="match status" value="1"/>
</dbReference>